<dbReference type="EMBL" id="JAEQND010000009">
    <property type="protein sequence ID" value="MBL0426850.1"/>
    <property type="molecule type" value="Genomic_DNA"/>
</dbReference>
<dbReference type="Pfam" id="PF02566">
    <property type="entry name" value="OsmC"/>
    <property type="match status" value="1"/>
</dbReference>
<name>A0ABS1JRF8_9BURK</name>
<dbReference type="SUPFAM" id="SSF82784">
    <property type="entry name" value="OsmC-like"/>
    <property type="match status" value="1"/>
</dbReference>
<protein>
    <submittedName>
        <fullName evidence="1">OsmC family protein</fullName>
    </submittedName>
</protein>
<evidence type="ECO:0000313" key="1">
    <source>
        <dbReference type="EMBL" id="MBL0426850.1"/>
    </source>
</evidence>
<dbReference type="Proteomes" id="UP000622707">
    <property type="component" value="Unassembled WGS sequence"/>
</dbReference>
<dbReference type="InterPro" id="IPR052707">
    <property type="entry name" value="OsmC_Ohr_Peroxiredoxin"/>
</dbReference>
<organism evidence="1 2">
    <name type="scientific">Ramlibacter alkalitolerans</name>
    <dbReference type="NCBI Taxonomy" id="2039631"/>
    <lineage>
        <taxon>Bacteria</taxon>
        <taxon>Pseudomonadati</taxon>
        <taxon>Pseudomonadota</taxon>
        <taxon>Betaproteobacteria</taxon>
        <taxon>Burkholderiales</taxon>
        <taxon>Comamonadaceae</taxon>
        <taxon>Ramlibacter</taxon>
    </lineage>
</organism>
<dbReference type="Gene3D" id="3.30.300.20">
    <property type="match status" value="1"/>
</dbReference>
<gene>
    <name evidence="1" type="ORF">JI746_17180</name>
</gene>
<reference evidence="1 2" key="1">
    <citation type="journal article" date="2017" name="Int. J. Syst. Evol. Microbiol.">
        <title>Ramlibacter alkalitolerans sp. nov., alkali-tolerant bacterium isolated from soil of ginseng.</title>
        <authorList>
            <person name="Lee D.H."/>
            <person name="Cha C.J."/>
        </authorList>
    </citation>
    <scope>NUCLEOTIDE SEQUENCE [LARGE SCALE GENOMIC DNA]</scope>
    <source>
        <strain evidence="1 2">KACC 19305</strain>
    </source>
</reference>
<dbReference type="PANTHER" id="PTHR42830:SF2">
    <property type="entry name" value="OSMC_OHR FAMILY PROTEIN"/>
    <property type="match status" value="1"/>
</dbReference>
<dbReference type="PANTHER" id="PTHR42830">
    <property type="entry name" value="OSMOTICALLY INDUCIBLE FAMILY PROTEIN"/>
    <property type="match status" value="1"/>
</dbReference>
<dbReference type="RefSeq" id="WP_201691220.1">
    <property type="nucleotide sequence ID" value="NZ_JAEQND010000009.1"/>
</dbReference>
<dbReference type="InterPro" id="IPR036102">
    <property type="entry name" value="OsmC/Ohrsf"/>
</dbReference>
<comment type="caution">
    <text evidence="1">The sequence shown here is derived from an EMBL/GenBank/DDBJ whole genome shotgun (WGS) entry which is preliminary data.</text>
</comment>
<sequence length="153" mass="16138">MQPFPHHYRAQARAASTGRVTASAEGVPEIASSAPPEFGGPPGYWSPETLLVAAIADCFILTFRACARASKLAWLSMTVDVEGVLDQEDATALFTQFTLSPRVTVPPATSEALAARVLQQAKRKCLVTNSLRAACELSPNVSVVANDEAPAGI</sequence>
<dbReference type="InterPro" id="IPR003718">
    <property type="entry name" value="OsmC/Ohr_fam"/>
</dbReference>
<proteinExistence type="predicted"/>
<accession>A0ABS1JRF8</accession>
<keyword evidence="2" id="KW-1185">Reference proteome</keyword>
<dbReference type="InterPro" id="IPR015946">
    <property type="entry name" value="KH_dom-like_a/b"/>
</dbReference>
<evidence type="ECO:0000313" key="2">
    <source>
        <dbReference type="Proteomes" id="UP000622707"/>
    </source>
</evidence>